<reference evidence="3 4" key="1">
    <citation type="journal article" date="2012" name="Nat. Biotechnol.">
        <title>Draft genome sequence of pigeonpea (Cajanus cajan), an orphan legume crop of resource-poor farmers.</title>
        <authorList>
            <person name="Varshney R.K."/>
            <person name="Chen W."/>
            <person name="Li Y."/>
            <person name="Bharti A.K."/>
            <person name="Saxena R.K."/>
            <person name="Schlueter J.A."/>
            <person name="Donoghue M.T."/>
            <person name="Azam S."/>
            <person name="Fan G."/>
            <person name="Whaley A.M."/>
            <person name="Farmer A.D."/>
            <person name="Sheridan J."/>
            <person name="Iwata A."/>
            <person name="Tuteja R."/>
            <person name="Penmetsa R.V."/>
            <person name="Wu W."/>
            <person name="Upadhyaya H.D."/>
            <person name="Yang S.P."/>
            <person name="Shah T."/>
            <person name="Saxena K.B."/>
            <person name="Michael T."/>
            <person name="McCombie W.R."/>
            <person name="Yang B."/>
            <person name="Zhang G."/>
            <person name="Yang H."/>
            <person name="Wang J."/>
            <person name="Spillane C."/>
            <person name="Cook D.R."/>
            <person name="May G.D."/>
            <person name="Xu X."/>
            <person name="Jackson S.A."/>
        </authorList>
    </citation>
    <scope>NUCLEOTIDE SEQUENCE [LARGE SCALE GENOMIC DNA]</scope>
    <source>
        <strain evidence="4">cv. Asha</strain>
    </source>
</reference>
<dbReference type="InterPro" id="IPR057670">
    <property type="entry name" value="SH3_retrovirus"/>
</dbReference>
<dbReference type="Pfam" id="PF25597">
    <property type="entry name" value="SH3_retrovirus"/>
    <property type="match status" value="1"/>
</dbReference>
<dbReference type="AlphaFoldDB" id="A0A151TAT1"/>
<dbReference type="PANTHER" id="PTHR11439:SF470">
    <property type="entry name" value="CYSTEINE-RICH RLK (RECEPTOR-LIKE PROTEIN KINASE) 8"/>
    <property type="match status" value="1"/>
</dbReference>
<sequence>MHEGVYILRRPTKSISFTTVLKNMASTWHSRLGHPSFEAIQKISYIDKCSFITNKEECCNICHKSKQCKLPFNHSNNKAEAPFHLIHCDLWGKYNTASQNGSHYFLTIVDDYSRATWVYLMRHKSETLDMLKIFCTIIKRQFNVDVKKIRSDNGTEFTNSSFQRYIREEGIVHETSCVGTPQQNARVKRKHRHILNVARALCFEANLPIHFWGECVLTTTHLINRTPTIANSGITPYKMLYEKPPSYDHLRIFGCLCYVKNSSKRQDKFMPRSEKCMFIGYPQNKKGWKVYNLETHEFFISRDVIFYKEYFSYKLPARIVFENYTSQERDEYSYNMMHEDNDHVSKDASQVSSEGEHSENEEEIESNSHNIEVKSSNDEDLENQSEGENRAEEKRTRQPLTYLKDYYCHAITVNPSCMTTNPNNSSGMVYPLSNFVSYDHFSHRHRAYLAALGSHDEPKTYAQAMKHPEWRTAMTQEIKALEDNQRWELTHLPPGRETVGCKWVYKIKYKATGEIEKYKARLVAKGFTQIEGEDFNETFAPVAKMTTIRCLLSLTVAKEWELHQMDVSNAFLHGELNEEVYMVVPQGYGVPTKGMVCRLRESLYGLCQASRNWYTKLSHSLEEYGFKECDVDHSLFVYSHNSIFIAVLIYVDDLVIASNNSLACAQFKEYLSNCFHMKDLGNLKYFLGLELARDSKGLFICQRKYTLDILNECGMLGCKPTSFPVEQNHRLALATGSPFPEPSQYRRLIGCLIYLTITRPEITYSVHILSQFMQAPLQEHWDAAMRVLRYLKSSPGQGIILPNTNDLRLVGYCDSDWASCPLTRKSISGYLMKLGPTPISWKTKKQSTVSRSSSEAEYRAIAHATSEIIWLRSLLKDLQVDCDSPTFLHCDNQAALHLAANPVFHERTKHIEVDCHFIRNHLEKGTITTSYIPTKEQQADIFTKSLGRKMFLELTVKLGVHNPHTPP</sequence>
<dbReference type="Gene3D" id="3.30.420.10">
    <property type="entry name" value="Ribonuclease H-like superfamily/Ribonuclease H"/>
    <property type="match status" value="1"/>
</dbReference>
<dbReference type="SUPFAM" id="SSF56672">
    <property type="entry name" value="DNA/RNA polymerases"/>
    <property type="match status" value="1"/>
</dbReference>
<dbReference type="Pfam" id="PF07727">
    <property type="entry name" value="RVT_2"/>
    <property type="match status" value="1"/>
</dbReference>
<dbReference type="InterPro" id="IPR001584">
    <property type="entry name" value="Integrase_cat-core"/>
</dbReference>
<dbReference type="InterPro" id="IPR012337">
    <property type="entry name" value="RNaseH-like_sf"/>
</dbReference>
<dbReference type="CDD" id="cd09272">
    <property type="entry name" value="RNase_HI_RT_Ty1"/>
    <property type="match status" value="1"/>
</dbReference>
<evidence type="ECO:0000313" key="4">
    <source>
        <dbReference type="Proteomes" id="UP000075243"/>
    </source>
</evidence>
<dbReference type="EMBL" id="CM003609">
    <property type="protein sequence ID" value="KYP64168.1"/>
    <property type="molecule type" value="Genomic_DNA"/>
</dbReference>
<evidence type="ECO:0000259" key="2">
    <source>
        <dbReference type="PROSITE" id="PS50994"/>
    </source>
</evidence>
<dbReference type="GO" id="GO:0015074">
    <property type="term" value="P:DNA integration"/>
    <property type="evidence" value="ECO:0007669"/>
    <property type="project" value="InterPro"/>
</dbReference>
<dbReference type="InterPro" id="IPR013103">
    <property type="entry name" value="RVT_2"/>
</dbReference>
<dbReference type="InterPro" id="IPR025724">
    <property type="entry name" value="GAG-pre-integrase_dom"/>
</dbReference>
<feature type="region of interest" description="Disordered" evidence="1">
    <location>
        <begin position="345"/>
        <end position="396"/>
    </location>
</feature>
<proteinExistence type="predicted"/>
<dbReference type="InterPro" id="IPR043502">
    <property type="entry name" value="DNA/RNA_pol_sf"/>
</dbReference>
<evidence type="ECO:0000313" key="3">
    <source>
        <dbReference type="EMBL" id="KYP64168.1"/>
    </source>
</evidence>
<dbReference type="Pfam" id="PF00665">
    <property type="entry name" value="rve"/>
    <property type="match status" value="1"/>
</dbReference>
<feature type="compositionally biased region" description="Basic and acidic residues" evidence="1">
    <location>
        <begin position="387"/>
        <end position="396"/>
    </location>
</feature>
<dbReference type="GO" id="GO:0003676">
    <property type="term" value="F:nucleic acid binding"/>
    <property type="evidence" value="ECO:0007669"/>
    <property type="project" value="InterPro"/>
</dbReference>
<protein>
    <submittedName>
        <fullName evidence="3">Retrovirus-related Pol polyprotein from transposon TNT 1-94</fullName>
    </submittedName>
</protein>
<dbReference type="Proteomes" id="UP000075243">
    <property type="component" value="Chromosome 7"/>
</dbReference>
<keyword evidence="4" id="KW-1185">Reference proteome</keyword>
<dbReference type="PROSITE" id="PS50994">
    <property type="entry name" value="INTEGRASE"/>
    <property type="match status" value="1"/>
</dbReference>
<dbReference type="Gramene" id="C.cajan_18224.t">
    <property type="protein sequence ID" value="C.cajan_18224.t.cds1"/>
    <property type="gene ID" value="C.cajan_18224"/>
</dbReference>
<dbReference type="InterPro" id="IPR036397">
    <property type="entry name" value="RNaseH_sf"/>
</dbReference>
<dbReference type="SUPFAM" id="SSF53098">
    <property type="entry name" value="Ribonuclease H-like"/>
    <property type="match status" value="1"/>
</dbReference>
<accession>A0A151TAT1</accession>
<organism evidence="3 4">
    <name type="scientific">Cajanus cajan</name>
    <name type="common">Pigeon pea</name>
    <name type="synonym">Cajanus indicus</name>
    <dbReference type="NCBI Taxonomy" id="3821"/>
    <lineage>
        <taxon>Eukaryota</taxon>
        <taxon>Viridiplantae</taxon>
        <taxon>Streptophyta</taxon>
        <taxon>Embryophyta</taxon>
        <taxon>Tracheophyta</taxon>
        <taxon>Spermatophyta</taxon>
        <taxon>Magnoliopsida</taxon>
        <taxon>eudicotyledons</taxon>
        <taxon>Gunneridae</taxon>
        <taxon>Pentapetalae</taxon>
        <taxon>rosids</taxon>
        <taxon>fabids</taxon>
        <taxon>Fabales</taxon>
        <taxon>Fabaceae</taxon>
        <taxon>Papilionoideae</taxon>
        <taxon>50 kb inversion clade</taxon>
        <taxon>NPAAA clade</taxon>
        <taxon>indigoferoid/millettioid clade</taxon>
        <taxon>Phaseoleae</taxon>
        <taxon>Cajanus</taxon>
    </lineage>
</organism>
<gene>
    <name evidence="3" type="ORF">KK1_018758</name>
</gene>
<feature type="domain" description="Integrase catalytic" evidence="2">
    <location>
        <begin position="78"/>
        <end position="244"/>
    </location>
</feature>
<dbReference type="Pfam" id="PF13976">
    <property type="entry name" value="gag_pre-integrs"/>
    <property type="match status" value="1"/>
</dbReference>
<dbReference type="OMA" id="ECCNICH"/>
<evidence type="ECO:0000256" key="1">
    <source>
        <dbReference type="SAM" id="MobiDB-lite"/>
    </source>
</evidence>
<dbReference type="PANTHER" id="PTHR11439">
    <property type="entry name" value="GAG-POL-RELATED RETROTRANSPOSON"/>
    <property type="match status" value="1"/>
</dbReference>
<name>A0A151TAT1_CAJCA</name>